<comment type="similarity">
    <text evidence="4">Belongs to the class I-like SAM-binding methyltransferase superfamily. RNA M5U methyltransferase family.</text>
</comment>
<dbReference type="SUPFAM" id="SSF50249">
    <property type="entry name" value="Nucleic acid-binding proteins"/>
    <property type="match status" value="1"/>
</dbReference>
<feature type="region of interest" description="Disordered" evidence="5">
    <location>
        <begin position="196"/>
        <end position="221"/>
    </location>
</feature>
<dbReference type="PANTHER" id="PTHR11061:SF30">
    <property type="entry name" value="TRNA (URACIL(54)-C(5))-METHYLTRANSFERASE"/>
    <property type="match status" value="1"/>
</dbReference>
<dbReference type="PROSITE" id="PS50926">
    <property type="entry name" value="TRAM"/>
    <property type="match status" value="1"/>
</dbReference>
<comment type="caution">
    <text evidence="7">The sequence shown here is derived from an EMBL/GenBank/DDBJ whole genome shotgun (WGS) entry which is preliminary data.</text>
</comment>
<dbReference type="STRING" id="28042.GU90_01685"/>
<evidence type="ECO:0000256" key="4">
    <source>
        <dbReference type="PROSITE-ProRule" id="PRU01024"/>
    </source>
</evidence>
<feature type="compositionally biased region" description="Basic residues" evidence="5">
    <location>
        <begin position="205"/>
        <end position="217"/>
    </location>
</feature>
<reference evidence="7 8" key="1">
    <citation type="submission" date="2014-06" db="EMBL/GenBank/DDBJ databases">
        <title>Saccharopolyspora rectivirgula DSM-43113 Genome sequencing.</title>
        <authorList>
            <person name="Barrera C."/>
            <person name="Millon L."/>
            <person name="Rognon B."/>
            <person name="Zaugg C."/>
            <person name="Monod M."/>
        </authorList>
    </citation>
    <scope>NUCLEOTIDE SEQUENCE [LARGE SCALE GENOMIC DNA]</scope>
    <source>
        <strain evidence="7 8">DSM 43113</strain>
    </source>
</reference>
<feature type="binding site" evidence="4">
    <location>
        <position position="337"/>
    </location>
    <ligand>
        <name>S-adenosyl-L-methionine</name>
        <dbReference type="ChEBI" id="CHEBI:59789"/>
    </ligand>
</feature>
<dbReference type="InterPro" id="IPR010280">
    <property type="entry name" value="U5_MeTrfase_fam"/>
</dbReference>
<dbReference type="EMBL" id="JNVU01000005">
    <property type="protein sequence ID" value="KEI45935.1"/>
    <property type="molecule type" value="Genomic_DNA"/>
</dbReference>
<evidence type="ECO:0000256" key="2">
    <source>
        <dbReference type="ARBA" id="ARBA00022679"/>
    </source>
</evidence>
<dbReference type="PANTHER" id="PTHR11061">
    <property type="entry name" value="RNA M5U METHYLTRANSFERASE"/>
    <property type="match status" value="1"/>
</dbReference>
<dbReference type="Gene3D" id="3.40.50.150">
    <property type="entry name" value="Vaccinia Virus protein VP39"/>
    <property type="match status" value="2"/>
</dbReference>
<dbReference type="RefSeq" id="WP_029720945.1">
    <property type="nucleotide sequence ID" value="NZ_JAJUIW010000005.1"/>
</dbReference>
<feature type="active site" description="Nucleophile" evidence="4">
    <location>
        <position position="364"/>
    </location>
</feature>
<dbReference type="SUPFAM" id="SSF53335">
    <property type="entry name" value="S-adenosyl-L-methionine-dependent methyltransferases"/>
    <property type="match status" value="1"/>
</dbReference>
<dbReference type="InterPro" id="IPR012340">
    <property type="entry name" value="NA-bd_OB-fold"/>
</dbReference>
<dbReference type="eggNOG" id="COG2265">
    <property type="taxonomic scope" value="Bacteria"/>
</dbReference>
<dbReference type="Pfam" id="PF05958">
    <property type="entry name" value="tRNA_U5-meth_tr"/>
    <property type="match status" value="1"/>
</dbReference>
<dbReference type="AlphaFoldDB" id="A0A073B2U1"/>
<keyword evidence="8" id="KW-1185">Reference proteome</keyword>
<dbReference type="InterPro" id="IPR030391">
    <property type="entry name" value="MeTrfase_TrmA_CS"/>
</dbReference>
<feature type="domain" description="TRAM" evidence="6">
    <location>
        <begin position="5"/>
        <end position="64"/>
    </location>
</feature>
<keyword evidence="1 4" id="KW-0489">Methyltransferase</keyword>
<evidence type="ECO:0000256" key="1">
    <source>
        <dbReference type="ARBA" id="ARBA00022603"/>
    </source>
</evidence>
<feature type="binding site" evidence="4">
    <location>
        <position position="293"/>
    </location>
    <ligand>
        <name>S-adenosyl-L-methionine</name>
        <dbReference type="ChEBI" id="CHEBI:59789"/>
    </ligand>
</feature>
<dbReference type="OrthoDB" id="9804590at2"/>
<dbReference type="PROSITE" id="PS01231">
    <property type="entry name" value="TRMA_2"/>
    <property type="match status" value="1"/>
</dbReference>
<dbReference type="GO" id="GO:0070475">
    <property type="term" value="P:rRNA base methylation"/>
    <property type="evidence" value="ECO:0007669"/>
    <property type="project" value="TreeGrafter"/>
</dbReference>
<evidence type="ECO:0000313" key="8">
    <source>
        <dbReference type="Proteomes" id="UP000031419"/>
    </source>
</evidence>
<evidence type="ECO:0000256" key="5">
    <source>
        <dbReference type="SAM" id="MobiDB-lite"/>
    </source>
</evidence>
<protein>
    <submittedName>
        <fullName evidence="7">RNA methyltransferase</fullName>
    </submittedName>
</protein>
<dbReference type="Proteomes" id="UP000031419">
    <property type="component" value="Unassembled WGS sequence"/>
</dbReference>
<dbReference type="Gene3D" id="2.40.50.140">
    <property type="entry name" value="Nucleic acid-binding proteins"/>
    <property type="match status" value="1"/>
</dbReference>
<proteinExistence type="inferred from homology"/>
<feature type="binding site" evidence="4">
    <location>
        <position position="240"/>
    </location>
    <ligand>
        <name>S-adenosyl-L-methionine</name>
        <dbReference type="ChEBI" id="CHEBI:59789"/>
    </ligand>
</feature>
<sequence length="410" mass="44590">MTEKPDWTGQRLRLEVGSVAHGGHCVARHEGRVVFVRHALPGEVVVAEVTEDPGGGFCRADAVEVVTPAPGRVQPPCPLADIALGRDRCGGCDWQHASGETQRELKAFVVAEQLQRIAKLEWPVEVRELPGGLLRWRTRARLAVDQRGRPGFRAHRSHRVIAAEDCPITVEEAVQPVTERRWRPGSELTAVRDSTGEVHITAAPKKGRRSGAPRRVRGSGVARESAVGREFQVSAGDFWQVHRAAPEVFAETVGRMAAVSPGGVAWDLYGGVGLFAAVLAEQAGPAGTVLLVESGHRAVDNAVRNLRDLPQVVFRGGRVEDVLVDSELPVPEVVVLDPPRKGAGRAVVEQVAARRPRRVVHVACDPAALARDIALFRERGYRLAELEAFDAFPMTHHIECIALLEHDAEE</sequence>
<dbReference type="InterPro" id="IPR002792">
    <property type="entry name" value="TRAM_dom"/>
</dbReference>
<dbReference type="Gene3D" id="2.40.50.1070">
    <property type="match status" value="1"/>
</dbReference>
<keyword evidence="2 4" id="KW-0808">Transferase</keyword>
<evidence type="ECO:0000256" key="3">
    <source>
        <dbReference type="ARBA" id="ARBA00022691"/>
    </source>
</evidence>
<dbReference type="PROSITE" id="PS51687">
    <property type="entry name" value="SAM_MT_RNA_M5U"/>
    <property type="match status" value="1"/>
</dbReference>
<organism evidence="7 8">
    <name type="scientific">Saccharopolyspora rectivirgula</name>
    <dbReference type="NCBI Taxonomy" id="28042"/>
    <lineage>
        <taxon>Bacteria</taxon>
        <taxon>Bacillati</taxon>
        <taxon>Actinomycetota</taxon>
        <taxon>Actinomycetes</taxon>
        <taxon>Pseudonocardiales</taxon>
        <taxon>Pseudonocardiaceae</taxon>
        <taxon>Saccharopolyspora</taxon>
    </lineage>
</organism>
<dbReference type="Pfam" id="PF01938">
    <property type="entry name" value="TRAM"/>
    <property type="match status" value="1"/>
</dbReference>
<dbReference type="InterPro" id="IPR029063">
    <property type="entry name" value="SAM-dependent_MTases_sf"/>
</dbReference>
<gene>
    <name evidence="7" type="ORF">GU90_01685</name>
</gene>
<feature type="binding site" evidence="4">
    <location>
        <position position="269"/>
    </location>
    <ligand>
        <name>S-adenosyl-L-methionine</name>
        <dbReference type="ChEBI" id="CHEBI:59789"/>
    </ligand>
</feature>
<accession>A0A073B2U1</accession>
<evidence type="ECO:0000313" key="7">
    <source>
        <dbReference type="EMBL" id="KEI45935.1"/>
    </source>
</evidence>
<evidence type="ECO:0000259" key="6">
    <source>
        <dbReference type="PROSITE" id="PS50926"/>
    </source>
</evidence>
<name>A0A073B2U1_9PSEU</name>
<keyword evidence="3 4" id="KW-0949">S-adenosyl-L-methionine</keyword>
<dbReference type="GO" id="GO:0070041">
    <property type="term" value="F:rRNA (uridine-C5-)-methyltransferase activity"/>
    <property type="evidence" value="ECO:0007669"/>
    <property type="project" value="TreeGrafter"/>
</dbReference>